<dbReference type="SUPFAM" id="SSF56399">
    <property type="entry name" value="ADP-ribosylation"/>
    <property type="match status" value="1"/>
</dbReference>
<organism evidence="1 2">
    <name type="scientific">Macrolepiota fuliginosa MF-IS2</name>
    <dbReference type="NCBI Taxonomy" id="1400762"/>
    <lineage>
        <taxon>Eukaryota</taxon>
        <taxon>Fungi</taxon>
        <taxon>Dikarya</taxon>
        <taxon>Basidiomycota</taxon>
        <taxon>Agaricomycotina</taxon>
        <taxon>Agaricomycetes</taxon>
        <taxon>Agaricomycetidae</taxon>
        <taxon>Agaricales</taxon>
        <taxon>Agaricineae</taxon>
        <taxon>Agaricaceae</taxon>
        <taxon>Macrolepiota</taxon>
    </lineage>
</organism>
<dbReference type="PANTHER" id="PTHR12684">
    <property type="entry name" value="PUTATIVE PHOSPHOTRANSFERASE"/>
    <property type="match status" value="1"/>
</dbReference>
<dbReference type="AlphaFoldDB" id="A0A9P5WZ32"/>
<dbReference type="OrthoDB" id="419694at2759"/>
<comment type="caution">
    <text evidence="1">The sequence shown here is derived from an EMBL/GenBank/DDBJ whole genome shotgun (WGS) entry which is preliminary data.</text>
</comment>
<dbReference type="Pfam" id="PF01885">
    <property type="entry name" value="PTS_2-RNA"/>
    <property type="match status" value="1"/>
</dbReference>
<sequence>LKGTISVNSKQHYALVYEQADGTALYCDLRFCEGVWLIKANQGHSLKIVGLELKLIPSVLDIPSGLVVCGTTGGAWVAIQGEGPSRMKWNLNHIYLAQDAGGNNVISSMFLFSLQQLLFHCKYLYKFYLSNDGVVLAKGDKTGYLKTKFFD</sequence>
<accession>A0A9P5WZ32</accession>
<evidence type="ECO:0000313" key="2">
    <source>
        <dbReference type="Proteomes" id="UP000807342"/>
    </source>
</evidence>
<gene>
    <name evidence="1" type="ORF">P691DRAFT_684840</name>
</gene>
<name>A0A9P5WZ32_9AGAR</name>
<dbReference type="InterPro" id="IPR002745">
    <property type="entry name" value="Ptrans_KptA/Tpt1"/>
</dbReference>
<dbReference type="EMBL" id="MU152035">
    <property type="protein sequence ID" value="KAF9441152.1"/>
    <property type="molecule type" value="Genomic_DNA"/>
</dbReference>
<dbReference type="GO" id="GO:0006388">
    <property type="term" value="P:tRNA splicing, via endonucleolytic cleavage and ligation"/>
    <property type="evidence" value="ECO:0007669"/>
    <property type="project" value="TreeGrafter"/>
</dbReference>
<feature type="non-terminal residue" evidence="1">
    <location>
        <position position="1"/>
    </location>
</feature>
<evidence type="ECO:0000313" key="1">
    <source>
        <dbReference type="EMBL" id="KAF9441152.1"/>
    </source>
</evidence>
<dbReference type="PANTHER" id="PTHR12684:SF2">
    <property type="entry name" value="TRNA 2'-PHOSPHOTRANSFERASE 1"/>
    <property type="match status" value="1"/>
</dbReference>
<dbReference type="Proteomes" id="UP000807342">
    <property type="component" value="Unassembled WGS sequence"/>
</dbReference>
<protein>
    <submittedName>
        <fullName evidence="1">Uncharacterized protein</fullName>
    </submittedName>
</protein>
<dbReference type="GO" id="GO:0000215">
    <property type="term" value="F:tRNA 2'-phosphotransferase activity"/>
    <property type="evidence" value="ECO:0007669"/>
    <property type="project" value="TreeGrafter"/>
</dbReference>
<reference evidence="1" key="1">
    <citation type="submission" date="2020-11" db="EMBL/GenBank/DDBJ databases">
        <authorList>
            <consortium name="DOE Joint Genome Institute"/>
            <person name="Ahrendt S."/>
            <person name="Riley R."/>
            <person name="Andreopoulos W."/>
            <person name="Labutti K."/>
            <person name="Pangilinan J."/>
            <person name="Ruiz-Duenas F.J."/>
            <person name="Barrasa J.M."/>
            <person name="Sanchez-Garcia M."/>
            <person name="Camarero S."/>
            <person name="Miyauchi S."/>
            <person name="Serrano A."/>
            <person name="Linde D."/>
            <person name="Babiker R."/>
            <person name="Drula E."/>
            <person name="Ayuso-Fernandez I."/>
            <person name="Pacheco R."/>
            <person name="Padilla G."/>
            <person name="Ferreira P."/>
            <person name="Barriuso J."/>
            <person name="Kellner H."/>
            <person name="Castanera R."/>
            <person name="Alfaro M."/>
            <person name="Ramirez L."/>
            <person name="Pisabarro A.G."/>
            <person name="Kuo A."/>
            <person name="Tritt A."/>
            <person name="Lipzen A."/>
            <person name="He G."/>
            <person name="Yan M."/>
            <person name="Ng V."/>
            <person name="Cullen D."/>
            <person name="Martin F."/>
            <person name="Rosso M.-N."/>
            <person name="Henrissat B."/>
            <person name="Hibbett D."/>
            <person name="Martinez A.T."/>
            <person name="Grigoriev I.V."/>
        </authorList>
    </citation>
    <scope>NUCLEOTIDE SEQUENCE</scope>
    <source>
        <strain evidence="1">MF-IS2</strain>
    </source>
</reference>
<keyword evidence="2" id="KW-1185">Reference proteome</keyword>
<proteinExistence type="predicted"/>